<dbReference type="EMBL" id="UYRV01001320">
    <property type="protein sequence ID" value="VDK46698.1"/>
    <property type="molecule type" value="Genomic_DNA"/>
</dbReference>
<evidence type="ECO:0000313" key="1">
    <source>
        <dbReference type="EMBL" id="VDK46698.1"/>
    </source>
</evidence>
<reference evidence="1 2" key="1">
    <citation type="submission" date="2018-11" db="EMBL/GenBank/DDBJ databases">
        <authorList>
            <consortium name="Pathogen Informatics"/>
        </authorList>
    </citation>
    <scope>NUCLEOTIDE SEQUENCE [LARGE SCALE GENOMIC DNA]</scope>
</reference>
<evidence type="ECO:0000313" key="2">
    <source>
        <dbReference type="Proteomes" id="UP000271889"/>
    </source>
</evidence>
<accession>A0A3P6RXL4</accession>
<sequence length="112" mass="12971">MLLTRIARIPWGFELSPETTNKLQMFFIPGRIPSNTWFGPYAAKPSNATLLCGSSYIIVREMQVEKPTKNPDLMKSILHHVSPDHLPGVRRLTREELNLYERPLTWSLFYAK</sequence>
<gene>
    <name evidence="1" type="ORF">CGOC_LOCUS838</name>
</gene>
<keyword evidence="2" id="KW-1185">Reference proteome</keyword>
<dbReference type="AlphaFoldDB" id="A0A3P6RXL4"/>
<dbReference type="Proteomes" id="UP000271889">
    <property type="component" value="Unassembled WGS sequence"/>
</dbReference>
<proteinExistence type="predicted"/>
<organism evidence="1 2">
    <name type="scientific">Cylicostephanus goldi</name>
    <name type="common">Nematode worm</name>
    <dbReference type="NCBI Taxonomy" id="71465"/>
    <lineage>
        <taxon>Eukaryota</taxon>
        <taxon>Metazoa</taxon>
        <taxon>Ecdysozoa</taxon>
        <taxon>Nematoda</taxon>
        <taxon>Chromadorea</taxon>
        <taxon>Rhabditida</taxon>
        <taxon>Rhabditina</taxon>
        <taxon>Rhabditomorpha</taxon>
        <taxon>Strongyloidea</taxon>
        <taxon>Strongylidae</taxon>
        <taxon>Cylicostephanus</taxon>
    </lineage>
</organism>
<name>A0A3P6RXL4_CYLGO</name>
<protein>
    <submittedName>
        <fullName evidence="1">Uncharacterized protein</fullName>
    </submittedName>
</protein>